<proteinExistence type="predicted"/>
<evidence type="ECO:0000313" key="1">
    <source>
        <dbReference type="EMBL" id="VDN23268.1"/>
    </source>
</evidence>
<protein>
    <submittedName>
        <fullName evidence="1">Uncharacterized protein</fullName>
    </submittedName>
</protein>
<dbReference type="Proteomes" id="UP000271889">
    <property type="component" value="Unassembled WGS sequence"/>
</dbReference>
<sequence>MLPYTLISHAILLSCVAAYKLVIFVPCVAKSQVVFNIRVADTLSKAGHEVTMVMLQVLDEDDTKIVKVPSQIQTYYLNGSSGVKMKDFEEEQQEFIYQLRKEGVAGQSNTYKKPEINIKDFHCQEEF</sequence>
<organism evidence="1 2">
    <name type="scientific">Cylicostephanus goldi</name>
    <name type="common">Nematode worm</name>
    <dbReference type="NCBI Taxonomy" id="71465"/>
    <lineage>
        <taxon>Eukaryota</taxon>
        <taxon>Metazoa</taxon>
        <taxon>Ecdysozoa</taxon>
        <taxon>Nematoda</taxon>
        <taxon>Chromadorea</taxon>
        <taxon>Rhabditida</taxon>
        <taxon>Rhabditina</taxon>
        <taxon>Rhabditomorpha</taxon>
        <taxon>Strongyloidea</taxon>
        <taxon>Strongylidae</taxon>
        <taxon>Cylicostephanus</taxon>
    </lineage>
</organism>
<keyword evidence="2" id="KW-1185">Reference proteome</keyword>
<evidence type="ECO:0000313" key="2">
    <source>
        <dbReference type="Proteomes" id="UP000271889"/>
    </source>
</evidence>
<gene>
    <name evidence="1" type="ORF">CGOC_LOCUS9535</name>
</gene>
<dbReference type="AlphaFoldDB" id="A0A3P7ML77"/>
<dbReference type="EMBL" id="UYRV01107308">
    <property type="protein sequence ID" value="VDN23268.1"/>
    <property type="molecule type" value="Genomic_DNA"/>
</dbReference>
<accession>A0A3P7ML77</accession>
<dbReference type="OrthoDB" id="5860458at2759"/>
<name>A0A3P7ML77_CYLGO</name>
<reference evidence="1 2" key="1">
    <citation type="submission" date="2018-11" db="EMBL/GenBank/DDBJ databases">
        <authorList>
            <consortium name="Pathogen Informatics"/>
        </authorList>
    </citation>
    <scope>NUCLEOTIDE SEQUENCE [LARGE SCALE GENOMIC DNA]</scope>
</reference>